<name>A0ABT1S8H3_9FIRM</name>
<dbReference type="PROSITE" id="PS00211">
    <property type="entry name" value="ABC_TRANSPORTER_1"/>
    <property type="match status" value="2"/>
</dbReference>
<organism evidence="4 5">
    <name type="scientific">Tissierella carlieri</name>
    <dbReference type="NCBI Taxonomy" id="689904"/>
    <lineage>
        <taxon>Bacteria</taxon>
        <taxon>Bacillati</taxon>
        <taxon>Bacillota</taxon>
        <taxon>Tissierellia</taxon>
        <taxon>Tissierellales</taxon>
        <taxon>Tissierellaceae</taxon>
        <taxon>Tissierella</taxon>
    </lineage>
</organism>
<keyword evidence="1" id="KW-0547">Nucleotide-binding</keyword>
<keyword evidence="5" id="KW-1185">Reference proteome</keyword>
<dbReference type="Pfam" id="PF00005">
    <property type="entry name" value="ABC_tran"/>
    <property type="match status" value="2"/>
</dbReference>
<dbReference type="InterPro" id="IPR050107">
    <property type="entry name" value="ABC_carbohydrate_import_ATPase"/>
</dbReference>
<reference evidence="4 5" key="1">
    <citation type="submission" date="2022-06" db="EMBL/GenBank/DDBJ databases">
        <title>Isolation of gut microbiota from human fecal samples.</title>
        <authorList>
            <person name="Pamer E.G."/>
            <person name="Barat B."/>
            <person name="Waligurski E."/>
            <person name="Medina S."/>
            <person name="Paddock L."/>
            <person name="Mostad J."/>
        </authorList>
    </citation>
    <scope>NUCLEOTIDE SEQUENCE [LARGE SCALE GENOMIC DNA]</scope>
    <source>
        <strain evidence="4 5">DFI.7.95</strain>
    </source>
</reference>
<dbReference type="InterPro" id="IPR003593">
    <property type="entry name" value="AAA+_ATPase"/>
</dbReference>
<dbReference type="Proteomes" id="UP001524478">
    <property type="component" value="Unassembled WGS sequence"/>
</dbReference>
<dbReference type="CDD" id="cd03215">
    <property type="entry name" value="ABC_Carb_Monos_II"/>
    <property type="match status" value="1"/>
</dbReference>
<keyword evidence="2 4" id="KW-0067">ATP-binding</keyword>
<evidence type="ECO:0000313" key="4">
    <source>
        <dbReference type="EMBL" id="MCQ4922769.1"/>
    </source>
</evidence>
<dbReference type="EMBL" id="JANGAC010000004">
    <property type="protein sequence ID" value="MCQ4922769.1"/>
    <property type="molecule type" value="Genomic_DNA"/>
</dbReference>
<dbReference type="InterPro" id="IPR017871">
    <property type="entry name" value="ABC_transporter-like_CS"/>
</dbReference>
<dbReference type="SMART" id="SM00382">
    <property type="entry name" value="AAA"/>
    <property type="match status" value="2"/>
</dbReference>
<evidence type="ECO:0000256" key="2">
    <source>
        <dbReference type="ARBA" id="ARBA00022840"/>
    </source>
</evidence>
<sequence length="501" mass="55522">MDTILKMCSISKYFGTLVANEDIDFEVKKGEIHSLLGENGAGKSTLMNVLYGLYQPDKGEIFFEDKKLNLKSSKDAIDLGIGMIHQHFMLVPVHTVLENIIMGMGKEKGLVIKEEKLKEEIEGIAAKYGMEISLDTKVSDLSVGEQQRVEIVKALYRGAKLLIMDEPTAVLTPQETEELFITLRKMADTGMSIILITHKLKEVMFVCDRVTVLRDGRVTKTINTKETNELELAKFMIGRELSAMEKDSVCCPGGPVLELKNLSYEMEKGIKGLDNISLKICSGEILGIAGVDGNGQKELAEAIVGLIQGNSGSILLNGEEIKGKSISEIIKRGVGYIPEDRHKRGLILDFSVSENLILKDYYKIPFRKKLLFDFNTINKHADHMIEKYSIKTPCRNSEARKLSGGNQQKIVVAREVDKLPKLLIAVQPTRGVDIGASEFIHQQIIKAKEQGTAVLLISTELSEINLLSDRIAVIYKGSIVGEMDKNDFEESKIGLMMAGAN</sequence>
<evidence type="ECO:0000256" key="1">
    <source>
        <dbReference type="ARBA" id="ARBA00022741"/>
    </source>
</evidence>
<feature type="domain" description="ABC transporter" evidence="3">
    <location>
        <begin position="5"/>
        <end position="240"/>
    </location>
</feature>
<gene>
    <name evidence="4" type="ORF">NE686_06720</name>
</gene>
<dbReference type="PANTHER" id="PTHR43790:SF4">
    <property type="entry name" value="GUANOSINE IMPORT ATP-BINDING PROTEIN NUPO"/>
    <property type="match status" value="1"/>
</dbReference>
<dbReference type="InterPro" id="IPR003439">
    <property type="entry name" value="ABC_transporter-like_ATP-bd"/>
</dbReference>
<dbReference type="PROSITE" id="PS50893">
    <property type="entry name" value="ABC_TRANSPORTER_2"/>
    <property type="match status" value="2"/>
</dbReference>
<feature type="domain" description="ABC transporter" evidence="3">
    <location>
        <begin position="257"/>
        <end position="501"/>
    </location>
</feature>
<proteinExistence type="predicted"/>
<dbReference type="GO" id="GO:0005524">
    <property type="term" value="F:ATP binding"/>
    <property type="evidence" value="ECO:0007669"/>
    <property type="project" value="UniProtKB-KW"/>
</dbReference>
<evidence type="ECO:0000259" key="3">
    <source>
        <dbReference type="PROSITE" id="PS50893"/>
    </source>
</evidence>
<accession>A0ABT1S8H3</accession>
<evidence type="ECO:0000313" key="5">
    <source>
        <dbReference type="Proteomes" id="UP001524478"/>
    </source>
</evidence>
<dbReference type="RefSeq" id="WP_216559747.1">
    <property type="nucleotide sequence ID" value="NZ_JAHLOH010000038.1"/>
</dbReference>
<dbReference type="CDD" id="cd03216">
    <property type="entry name" value="ABC_Carb_Monos_I"/>
    <property type="match status" value="1"/>
</dbReference>
<dbReference type="PANTHER" id="PTHR43790">
    <property type="entry name" value="CARBOHYDRATE TRANSPORT ATP-BINDING PROTEIN MG119-RELATED"/>
    <property type="match status" value="1"/>
</dbReference>
<comment type="caution">
    <text evidence="4">The sequence shown here is derived from an EMBL/GenBank/DDBJ whole genome shotgun (WGS) entry which is preliminary data.</text>
</comment>
<protein>
    <submittedName>
        <fullName evidence="4">ABC transporter ATP-binding protein</fullName>
    </submittedName>
</protein>